<protein>
    <submittedName>
        <fullName evidence="1">Uncharacterized protein</fullName>
    </submittedName>
</protein>
<organism evidence="1 2">
    <name type="scientific">Vibrio ponticus</name>
    <dbReference type="NCBI Taxonomy" id="265668"/>
    <lineage>
        <taxon>Bacteria</taxon>
        <taxon>Pseudomonadati</taxon>
        <taxon>Pseudomonadota</taxon>
        <taxon>Gammaproteobacteria</taxon>
        <taxon>Vibrionales</taxon>
        <taxon>Vibrionaceae</taxon>
        <taxon>Vibrio</taxon>
    </lineage>
</organism>
<accession>A0ABX3FR84</accession>
<dbReference type="EMBL" id="MJMI01000022">
    <property type="protein sequence ID" value="OLQ95549.1"/>
    <property type="molecule type" value="Genomic_DNA"/>
</dbReference>
<comment type="caution">
    <text evidence="1">The sequence shown here is derived from an EMBL/GenBank/DDBJ whole genome shotgun (WGS) entry which is preliminary data.</text>
</comment>
<evidence type="ECO:0000313" key="2">
    <source>
        <dbReference type="Proteomes" id="UP000186206"/>
    </source>
</evidence>
<sequence length="144" mass="15793">MPTMSKLLKFLSALVAVSVGFFATDLIDFFQASPKVSLDSYCQLSTEACTQDGVIISMNQDTAQPLQPFNLNVQWASSQNDNLMLTLEGHEMDMGTARFAIARTLNGEYQADVLLPACTMDDMTWIGTLSDGKQSVNVAIRMAR</sequence>
<proteinExistence type="predicted"/>
<dbReference type="Proteomes" id="UP000186206">
    <property type="component" value="Unassembled WGS sequence"/>
</dbReference>
<keyword evidence="2" id="KW-1185">Reference proteome</keyword>
<name>A0ABX3FR84_9VIBR</name>
<reference evidence="1 2" key="1">
    <citation type="submission" date="2016-09" db="EMBL/GenBank/DDBJ databases">
        <title>Genomic Taxonomy of the Vibrionaceae.</title>
        <authorList>
            <person name="Gonzalez-Castillo A."/>
            <person name="Gomez-Gil B."/>
            <person name="Enciso-Ibarra K."/>
        </authorList>
    </citation>
    <scope>NUCLEOTIDE SEQUENCE [LARGE SCALE GENOMIC DNA]</scope>
    <source>
        <strain evidence="1 2">CAIM 1731</strain>
    </source>
</reference>
<gene>
    <name evidence="1" type="ORF">BIY21_06150</name>
</gene>
<evidence type="ECO:0000313" key="1">
    <source>
        <dbReference type="EMBL" id="OLQ95549.1"/>
    </source>
</evidence>